<dbReference type="OrthoDB" id="9800940at2"/>
<gene>
    <name evidence="2" type="ORF">AT15_01040</name>
</gene>
<dbReference type="InterPro" id="IPR001279">
    <property type="entry name" value="Metallo-B-lactamas"/>
</dbReference>
<evidence type="ECO:0000313" key="3">
    <source>
        <dbReference type="Proteomes" id="UP000077339"/>
    </source>
</evidence>
<dbReference type="RefSeq" id="WP_068347836.1">
    <property type="nucleotide sequence ID" value="NZ_JFHK01000015.1"/>
</dbReference>
<dbReference type="Pfam" id="PF00753">
    <property type="entry name" value="Lactamase_B"/>
    <property type="match status" value="1"/>
</dbReference>
<name>A0A176K0K8_9BACT</name>
<dbReference type="InterPro" id="IPR036866">
    <property type="entry name" value="RibonucZ/Hydroxyglut_hydro"/>
</dbReference>
<dbReference type="Gene3D" id="3.60.15.10">
    <property type="entry name" value="Ribonuclease Z/Hydroxyacylglutathione hydrolase-like"/>
    <property type="match status" value="1"/>
</dbReference>
<dbReference type="Proteomes" id="UP000077339">
    <property type="component" value="Unassembled WGS sequence"/>
</dbReference>
<dbReference type="PANTHER" id="PTHR46504">
    <property type="entry name" value="TRNASE Z TRZ1"/>
    <property type="match status" value="1"/>
</dbReference>
<dbReference type="STRING" id="1453497.AT15_01040"/>
<dbReference type="PATRIC" id="fig|1453497.3.peg.218"/>
<comment type="caution">
    <text evidence="2">The sequence shown here is derived from an EMBL/GenBank/DDBJ whole genome shotgun (WGS) entry which is preliminary data.</text>
</comment>
<dbReference type="SUPFAM" id="SSF56281">
    <property type="entry name" value="Metallo-hydrolase/oxidoreductase"/>
    <property type="match status" value="1"/>
</dbReference>
<evidence type="ECO:0000259" key="1">
    <source>
        <dbReference type="Pfam" id="PF00753"/>
    </source>
</evidence>
<reference evidence="2 3" key="1">
    <citation type="submission" date="2014-02" db="EMBL/GenBank/DDBJ databases">
        <title>Kosmotoga genome sequencing.</title>
        <authorList>
            <person name="Pollo S.M."/>
            <person name="Charchuk R."/>
            <person name="Nesbo C.L."/>
        </authorList>
    </citation>
    <scope>NUCLEOTIDE SEQUENCE [LARGE SCALE GENOMIC DNA]</scope>
    <source>
        <strain evidence="2 3">S304</strain>
    </source>
</reference>
<feature type="domain" description="Metallo-beta-lactamase" evidence="1">
    <location>
        <begin position="22"/>
        <end position="143"/>
    </location>
</feature>
<dbReference type="PANTHER" id="PTHR46504:SF2">
    <property type="entry name" value="TRNASE Z TRZ1"/>
    <property type="match status" value="1"/>
</dbReference>
<accession>A0A176K0K8</accession>
<dbReference type="EMBL" id="JFHK01000015">
    <property type="protein sequence ID" value="OAA30132.1"/>
    <property type="molecule type" value="Genomic_DNA"/>
</dbReference>
<sequence length="283" mass="32955">MEFKIYSKALYSTWILFHPERLLFDAGESISSILGNSVYAIRDVVLTHGHVDHIAGLWGLINTRNVAMGDRKKPLRIIFPRGNRAIQAYLDFIIGMNPRLRYEIILKPVDPEEEIFLRTAGNFKRWLVPFRVRHTPGEISYGYHIIEERKKLKAEFRSLNSDEIVALVKKHGREYITENFTKKILTVSGDSYALPPEVIEDSETLLHECTFLNGKDRKNQNHSTLEEIVENVCKSKGIKRLILYHISGRYSTRIKKLSKAFVEKLEDRELKIHFVYPEKLFVL</sequence>
<keyword evidence="3" id="KW-1185">Reference proteome</keyword>
<evidence type="ECO:0000313" key="2">
    <source>
        <dbReference type="EMBL" id="OAA30132.1"/>
    </source>
</evidence>
<organism evidence="2 3">
    <name type="scientific">Kosmotoga arenicorallina S304</name>
    <dbReference type="NCBI Taxonomy" id="1453497"/>
    <lineage>
        <taxon>Bacteria</taxon>
        <taxon>Thermotogati</taxon>
        <taxon>Thermotogota</taxon>
        <taxon>Thermotogae</taxon>
        <taxon>Kosmotogales</taxon>
        <taxon>Kosmotogaceae</taxon>
        <taxon>Kosmotoga</taxon>
    </lineage>
</organism>
<protein>
    <submittedName>
        <fullName evidence="2">Beta-lactamase</fullName>
    </submittedName>
</protein>
<dbReference type="AlphaFoldDB" id="A0A176K0K8"/>
<proteinExistence type="predicted"/>